<dbReference type="GO" id="GO:0007095">
    <property type="term" value="P:mitotic G2 DNA damage checkpoint signaling"/>
    <property type="evidence" value="ECO:0007669"/>
    <property type="project" value="InterPro"/>
</dbReference>
<sequence length="741" mass="81879">MWIVFMNGQARFWLVGGATYTVGSKECHITLAGDPSISRKHLTLRVGLLPSLAQPQELSNEEGKDLLPLIVTDTSKYGTELRSSPNRGGIDGDNDSTHAVERDVQLSGATPTRVKLSRGDSCCVPVNSALWRGFSMTLGARGTTLSLRWSPMRVFTVDYNDGCMYEWMSRCGAVTVSDIALADYLVTPHLTITPAAVAVLCRFSSHIVTPEYFKVLQEGRESNPQKELQDPRAYFPSVDSSWSALLSSESSEIFVSDNRAPPAAGEISAGLKVVLSDSSLKERRQRLFAGTTFVVVQQFLYDEVRVFLPFTQGCAVLDLSLLDAVDSCGDEAAVRAFYAKHCNHIVLYSDREELPVLGPLRTLQYAMGMCCVEHTAFIRSVVWLKPLPTLSLSSNVSPSGESEQPAACSCKSVERGSAYANPKQKDHRCEKKMGRGYDETERFPSEQTGRSATEEGQEMREEQECGCRMQGEMEREDAEEDHDCESNMILTQVETGRPCVGMKRGRVGAAAVGRLTDPNPLFQELWSDEEVDGYDDDDATGHHEQNTRSVGAGGWICRKRQAAEVGMDFTVRDGLAISSHPCLKRYAASLISSGGGGGGKWFKKQQLIECREKVELDRTETAPGVGSLMRQLAIDDVDIIPDAVGKAIRMDIRQLGTRHTTRNLQPRQQRRPKKKAPAQYSVLDCDTLSEFPWPYAEGWPSKTTSLGEKQMAKRVDSLNDLLRGPQSRRAPLSVFDLEAFL</sequence>
<evidence type="ECO:0000313" key="2">
    <source>
        <dbReference type="EMBL" id="SCU72372.1"/>
    </source>
</evidence>
<evidence type="ECO:0008006" key="4">
    <source>
        <dbReference type="Google" id="ProtNLM"/>
    </source>
</evidence>
<dbReference type="AlphaFoldDB" id="A0A1G4IIQ2"/>
<dbReference type="VEuPathDB" id="TriTrypDB:TEOVI_000394800"/>
<organism evidence="2 3">
    <name type="scientific">Trypanosoma equiperdum</name>
    <dbReference type="NCBI Taxonomy" id="5694"/>
    <lineage>
        <taxon>Eukaryota</taxon>
        <taxon>Discoba</taxon>
        <taxon>Euglenozoa</taxon>
        <taxon>Kinetoplastea</taxon>
        <taxon>Metakinetoplastina</taxon>
        <taxon>Trypanosomatida</taxon>
        <taxon>Trypanosomatidae</taxon>
        <taxon>Trypanosoma</taxon>
    </lineage>
</organism>
<dbReference type="RefSeq" id="XP_067082879.1">
    <property type="nucleotide sequence ID" value="XM_067226778.1"/>
</dbReference>
<dbReference type="PANTHER" id="PTHR12162">
    <property type="entry name" value="NIBRIN-RELATED"/>
    <property type="match status" value="1"/>
</dbReference>
<feature type="compositionally biased region" description="Basic and acidic residues" evidence="1">
    <location>
        <begin position="435"/>
        <end position="444"/>
    </location>
</feature>
<dbReference type="GO" id="GO:0030870">
    <property type="term" value="C:Mre11 complex"/>
    <property type="evidence" value="ECO:0007669"/>
    <property type="project" value="InterPro"/>
</dbReference>
<reference evidence="2" key="1">
    <citation type="submission" date="2016-09" db="EMBL/GenBank/DDBJ databases">
        <authorList>
            <person name="Hebert L."/>
            <person name="Moumen B."/>
        </authorList>
    </citation>
    <scope>NUCLEOTIDE SEQUENCE [LARGE SCALE GENOMIC DNA]</scope>
    <source>
        <strain evidence="2">OVI</strain>
    </source>
</reference>
<keyword evidence="3" id="KW-1185">Reference proteome</keyword>
<protein>
    <recommendedName>
        <fullName evidence="4">FHA domain-containing protein</fullName>
    </recommendedName>
</protein>
<feature type="region of interest" description="Disordered" evidence="1">
    <location>
        <begin position="657"/>
        <end position="679"/>
    </location>
</feature>
<dbReference type="GO" id="GO:0000724">
    <property type="term" value="P:double-strand break repair via homologous recombination"/>
    <property type="evidence" value="ECO:0007669"/>
    <property type="project" value="TreeGrafter"/>
</dbReference>
<accession>A0A1G4IIQ2</accession>
<dbReference type="GO" id="GO:0003684">
    <property type="term" value="F:damaged DNA binding"/>
    <property type="evidence" value="ECO:0007669"/>
    <property type="project" value="TreeGrafter"/>
</dbReference>
<name>A0A1G4IIQ2_TRYEQ</name>
<dbReference type="PANTHER" id="PTHR12162:SF0">
    <property type="entry name" value="NIBRIN"/>
    <property type="match status" value="1"/>
</dbReference>
<dbReference type="InterPro" id="IPR008984">
    <property type="entry name" value="SMAD_FHA_dom_sf"/>
</dbReference>
<proteinExistence type="predicted"/>
<comment type="caution">
    <text evidence="2">The sequence shown here is derived from an EMBL/GenBank/DDBJ whole genome shotgun (WGS) entry which is preliminary data.</text>
</comment>
<dbReference type="SUPFAM" id="SSF49879">
    <property type="entry name" value="SMAD/FHA domain"/>
    <property type="match status" value="1"/>
</dbReference>
<evidence type="ECO:0000313" key="3">
    <source>
        <dbReference type="Proteomes" id="UP000195570"/>
    </source>
</evidence>
<dbReference type="InterPro" id="IPR040227">
    <property type="entry name" value="Nibrin-rel"/>
</dbReference>
<feature type="region of interest" description="Disordered" evidence="1">
    <location>
        <begin position="435"/>
        <end position="462"/>
    </location>
</feature>
<dbReference type="Proteomes" id="UP000195570">
    <property type="component" value="Unassembled WGS sequence"/>
</dbReference>
<gene>
    <name evidence="2" type="ORF">TEOVI_000394800</name>
</gene>
<dbReference type="GeneID" id="92377888"/>
<dbReference type="CDD" id="cd22667">
    <property type="entry name" value="FHA_NBN"/>
    <property type="match status" value="1"/>
</dbReference>
<feature type="region of interest" description="Disordered" evidence="1">
    <location>
        <begin position="78"/>
        <end position="97"/>
    </location>
</feature>
<evidence type="ECO:0000256" key="1">
    <source>
        <dbReference type="SAM" id="MobiDB-lite"/>
    </source>
</evidence>
<dbReference type="EMBL" id="CZPT02001851">
    <property type="protein sequence ID" value="SCU72372.1"/>
    <property type="molecule type" value="Genomic_DNA"/>
</dbReference>
<dbReference type="Gene3D" id="2.60.200.20">
    <property type="match status" value="1"/>
</dbReference>